<dbReference type="PANTHER" id="PTHR10458:SF22">
    <property type="entry name" value="PEPTIDE DEFORMYLASE"/>
    <property type="match status" value="1"/>
</dbReference>
<dbReference type="InterPro" id="IPR023635">
    <property type="entry name" value="Peptide_deformylase"/>
</dbReference>
<keyword evidence="2" id="KW-0479">Metal-binding</keyword>
<comment type="catalytic activity">
    <reaction evidence="2">
        <text>N-terminal N-formyl-L-methionyl-[peptide] + H2O = N-terminal L-methionyl-[peptide] + formate</text>
        <dbReference type="Rhea" id="RHEA:24420"/>
        <dbReference type="Rhea" id="RHEA-COMP:10639"/>
        <dbReference type="Rhea" id="RHEA-COMP:10640"/>
        <dbReference type="ChEBI" id="CHEBI:15377"/>
        <dbReference type="ChEBI" id="CHEBI:15740"/>
        <dbReference type="ChEBI" id="CHEBI:49298"/>
        <dbReference type="ChEBI" id="CHEBI:64731"/>
        <dbReference type="EC" id="3.5.1.88"/>
    </reaction>
</comment>
<reference evidence="3 4" key="1">
    <citation type="submission" date="2024-01" db="EMBL/GenBank/DDBJ databases">
        <title>Mesobacterium rodlantinim sp. nov., isolated from shallow sea hydrothermal systems off Kueishantao Island.</title>
        <authorList>
            <person name="Su Z."/>
            <person name="Tang K."/>
        </authorList>
    </citation>
    <scope>NUCLEOTIDE SEQUENCE [LARGE SCALE GENOMIC DNA]</scope>
    <source>
        <strain evidence="3 4">TK19101</strain>
    </source>
</reference>
<keyword evidence="2" id="KW-0408">Iron</keyword>
<dbReference type="Pfam" id="PF01327">
    <property type="entry name" value="Pep_deformylase"/>
    <property type="match status" value="1"/>
</dbReference>
<dbReference type="Proteomes" id="UP001348149">
    <property type="component" value="Unassembled WGS sequence"/>
</dbReference>
<dbReference type="HAMAP" id="MF_00163">
    <property type="entry name" value="Pep_deformylase"/>
    <property type="match status" value="1"/>
</dbReference>
<organism evidence="3 4">
    <name type="scientific">Mesobacterium hydrothermale</name>
    <dbReference type="NCBI Taxonomy" id="3111907"/>
    <lineage>
        <taxon>Bacteria</taxon>
        <taxon>Pseudomonadati</taxon>
        <taxon>Pseudomonadota</taxon>
        <taxon>Alphaproteobacteria</taxon>
        <taxon>Rhodobacterales</taxon>
        <taxon>Roseobacteraceae</taxon>
        <taxon>Mesobacterium</taxon>
    </lineage>
</organism>
<dbReference type="SUPFAM" id="SSF56420">
    <property type="entry name" value="Peptide deformylase"/>
    <property type="match status" value="1"/>
</dbReference>
<dbReference type="Gene3D" id="3.90.45.10">
    <property type="entry name" value="Peptide deformylase"/>
    <property type="match status" value="1"/>
</dbReference>
<evidence type="ECO:0000256" key="1">
    <source>
        <dbReference type="ARBA" id="ARBA00010759"/>
    </source>
</evidence>
<protein>
    <recommendedName>
        <fullName evidence="2">Peptide deformylase</fullName>
        <shortName evidence="2">PDF</shortName>
        <ecNumber evidence="2">3.5.1.88</ecNumber>
    </recommendedName>
    <alternativeName>
        <fullName evidence="2">Polypeptide deformylase</fullName>
    </alternativeName>
</protein>
<dbReference type="EMBL" id="JAYLLH010000031">
    <property type="protein sequence ID" value="MEC3862923.1"/>
    <property type="molecule type" value="Genomic_DNA"/>
</dbReference>
<feature type="binding site" evidence="2">
    <location>
        <position position="133"/>
    </location>
    <ligand>
        <name>Fe cation</name>
        <dbReference type="ChEBI" id="CHEBI:24875"/>
    </ligand>
</feature>
<dbReference type="NCBIfam" id="TIGR00079">
    <property type="entry name" value="pept_deformyl"/>
    <property type="match status" value="1"/>
</dbReference>
<comment type="cofactor">
    <cofactor evidence="2">
        <name>Fe(2+)</name>
        <dbReference type="ChEBI" id="CHEBI:29033"/>
    </cofactor>
    <text evidence="2">Binds 1 Fe(2+) ion.</text>
</comment>
<evidence type="ECO:0000256" key="2">
    <source>
        <dbReference type="HAMAP-Rule" id="MF_00163"/>
    </source>
</evidence>
<dbReference type="EC" id="3.5.1.88" evidence="2"/>
<proteinExistence type="inferred from homology"/>
<keyword evidence="4" id="KW-1185">Reference proteome</keyword>
<feature type="binding site" evidence="2">
    <location>
        <position position="91"/>
    </location>
    <ligand>
        <name>Fe cation</name>
        <dbReference type="ChEBI" id="CHEBI:24875"/>
    </ligand>
</feature>
<feature type="binding site" evidence="2">
    <location>
        <position position="137"/>
    </location>
    <ligand>
        <name>Fe cation</name>
        <dbReference type="ChEBI" id="CHEBI:24875"/>
    </ligand>
</feature>
<dbReference type="InterPro" id="IPR036821">
    <property type="entry name" value="Peptide_deformylase_sf"/>
</dbReference>
<sequence>MTVRPVLKYPDARLSQPCDPVGAEDVSALIADMFDTMYAAYGRGLAGPQIGVMTRVFVMDATWKDGPRSPIAVLNPVIVPVGAEAEGEEACLSVPGVSARVIRPATIDLQYETADRLPRRVTLTGAAARIVQHETDHLDGLLHWDRMSPGARAALIAEYEALT</sequence>
<dbReference type="RefSeq" id="WP_326298996.1">
    <property type="nucleotide sequence ID" value="NZ_JAYLLH010000031.1"/>
</dbReference>
<dbReference type="PIRSF" id="PIRSF004749">
    <property type="entry name" value="Pep_def"/>
    <property type="match status" value="1"/>
</dbReference>
<dbReference type="PRINTS" id="PR01576">
    <property type="entry name" value="PDEFORMYLASE"/>
</dbReference>
<keyword evidence="2" id="KW-0648">Protein biosynthesis</keyword>
<evidence type="ECO:0000313" key="3">
    <source>
        <dbReference type="EMBL" id="MEC3862923.1"/>
    </source>
</evidence>
<comment type="function">
    <text evidence="2">Removes the formyl group from the N-terminal Met of newly synthesized proteins. Requires at least a dipeptide for an efficient rate of reaction. N-terminal L-methionine is a prerequisite for activity but the enzyme has broad specificity at other positions.</text>
</comment>
<feature type="active site" evidence="2">
    <location>
        <position position="134"/>
    </location>
</feature>
<dbReference type="PANTHER" id="PTHR10458">
    <property type="entry name" value="PEPTIDE DEFORMYLASE"/>
    <property type="match status" value="1"/>
</dbReference>
<name>A0ABU6HKD0_9RHOB</name>
<accession>A0ABU6HKD0</accession>
<evidence type="ECO:0000313" key="4">
    <source>
        <dbReference type="Proteomes" id="UP001348149"/>
    </source>
</evidence>
<dbReference type="NCBIfam" id="NF001159">
    <property type="entry name" value="PRK00150.1-3"/>
    <property type="match status" value="1"/>
</dbReference>
<keyword evidence="2 3" id="KW-0378">Hydrolase</keyword>
<comment type="similarity">
    <text evidence="1 2">Belongs to the polypeptide deformylase family.</text>
</comment>
<dbReference type="CDD" id="cd00487">
    <property type="entry name" value="Pep_deformylase"/>
    <property type="match status" value="1"/>
</dbReference>
<gene>
    <name evidence="2 3" type="primary">def</name>
    <name evidence="3" type="ORF">VK792_16635</name>
</gene>
<comment type="caution">
    <text evidence="3">The sequence shown here is derived from an EMBL/GenBank/DDBJ whole genome shotgun (WGS) entry which is preliminary data.</text>
</comment>
<dbReference type="GO" id="GO:0042586">
    <property type="term" value="F:peptide deformylase activity"/>
    <property type="evidence" value="ECO:0007669"/>
    <property type="project" value="UniProtKB-EC"/>
</dbReference>